<dbReference type="Gene3D" id="3.90.25.10">
    <property type="entry name" value="UDP-galactose 4-epimerase, domain 1"/>
    <property type="match status" value="1"/>
</dbReference>
<dbReference type="PANTHER" id="PTHR10491:SF4">
    <property type="entry name" value="METHIONINE ADENOSYLTRANSFERASE 2 SUBUNIT BETA"/>
    <property type="match status" value="1"/>
</dbReference>
<gene>
    <name evidence="8" type="primary">rmlD</name>
    <name evidence="8" type="ORF">SAMEA104719789_00038</name>
</gene>
<dbReference type="Pfam" id="PF04321">
    <property type="entry name" value="RmlD_sub_bind"/>
    <property type="match status" value="1"/>
</dbReference>
<dbReference type="EMBL" id="UNSC01000001">
    <property type="protein sequence ID" value="SZD70947.1"/>
    <property type="molecule type" value="Genomic_DNA"/>
</dbReference>
<dbReference type="AlphaFoldDB" id="A0A383TUC4"/>
<keyword evidence="9" id="KW-1185">Reference proteome</keyword>
<evidence type="ECO:0000313" key="8">
    <source>
        <dbReference type="EMBL" id="SZD70947.1"/>
    </source>
</evidence>
<dbReference type="GO" id="GO:0008831">
    <property type="term" value="F:dTDP-4-dehydrorhamnose reductase activity"/>
    <property type="evidence" value="ECO:0007669"/>
    <property type="project" value="UniProtKB-EC"/>
</dbReference>
<accession>A0A383TUC4</accession>
<name>A0A383TUC4_9FLAO</name>
<sequence length="307" mass="35074">MNRSCMERFFLYLYFSQQNSMKKVLVTGGYGQLAQCIKEIIDKNPLKDYDFIFKDKDSFDLFNFEIIEDYFSTNKVHAVINCAAYTAVDKAEDDIENAFKVNADAVGYLAKECAKQNAIFIHISTDYVFDGNASQALQEDDLTNPQNVYGKSKLEGERLALDYNPSSIIIRTAWVYSQYGKNFLKTMLHLFDEKDEISVVEDQLGTPTNANDIAKAILKILFSENKKPGIFNFTNAGQASWFEFANEIKKQTGARIKINPISTAAYPTPAKRPKFSVLDNQKIIKTYQVKQSEWKDALHEVLQKIYN</sequence>
<proteinExistence type="inferred from homology"/>
<dbReference type="InterPro" id="IPR005913">
    <property type="entry name" value="dTDP_dehydrorham_reduct"/>
</dbReference>
<comment type="catalytic activity">
    <reaction evidence="5">
        <text>dTDP-beta-L-rhamnose + NADP(+) = dTDP-4-dehydro-beta-L-rhamnose + NADPH + H(+)</text>
        <dbReference type="Rhea" id="RHEA:21796"/>
        <dbReference type="ChEBI" id="CHEBI:15378"/>
        <dbReference type="ChEBI" id="CHEBI:57510"/>
        <dbReference type="ChEBI" id="CHEBI:57783"/>
        <dbReference type="ChEBI" id="CHEBI:58349"/>
        <dbReference type="ChEBI" id="CHEBI:62830"/>
        <dbReference type="EC" id="1.1.1.133"/>
    </reaction>
</comment>
<dbReference type="InterPro" id="IPR029903">
    <property type="entry name" value="RmlD-like-bd"/>
</dbReference>
<evidence type="ECO:0000256" key="4">
    <source>
        <dbReference type="ARBA" id="ARBA00017099"/>
    </source>
</evidence>
<evidence type="ECO:0000256" key="6">
    <source>
        <dbReference type="RuleBase" id="RU364082"/>
    </source>
</evidence>
<keyword evidence="6" id="KW-0521">NADP</keyword>
<protein>
    <recommendedName>
        <fullName evidence="4 6">dTDP-4-dehydrorhamnose reductase</fullName>
        <ecNumber evidence="3 6">1.1.1.133</ecNumber>
    </recommendedName>
</protein>
<evidence type="ECO:0000256" key="5">
    <source>
        <dbReference type="ARBA" id="ARBA00048200"/>
    </source>
</evidence>
<dbReference type="CDD" id="cd05254">
    <property type="entry name" value="dTDP_HR_like_SDR_e"/>
    <property type="match status" value="1"/>
</dbReference>
<organism evidence="8 9">
    <name type="scientific">Candidatus Ornithobacterium hominis</name>
    <dbReference type="NCBI Taxonomy" id="2497989"/>
    <lineage>
        <taxon>Bacteria</taxon>
        <taxon>Pseudomonadati</taxon>
        <taxon>Bacteroidota</taxon>
        <taxon>Flavobacteriia</taxon>
        <taxon>Flavobacteriales</taxon>
        <taxon>Weeksellaceae</taxon>
        <taxon>Ornithobacterium</taxon>
    </lineage>
</organism>
<dbReference type="InterPro" id="IPR036291">
    <property type="entry name" value="NAD(P)-bd_dom_sf"/>
</dbReference>
<reference evidence="8 9" key="1">
    <citation type="submission" date="2018-09" db="EMBL/GenBank/DDBJ databases">
        <authorList>
            <consortium name="Pathogen Informatics"/>
        </authorList>
    </citation>
    <scope>NUCLEOTIDE SEQUENCE [LARGE SCALE GENOMIC DNA]</scope>
    <source>
        <strain evidence="8 9">OH-22767</strain>
    </source>
</reference>
<feature type="domain" description="RmlD-like substrate binding" evidence="7">
    <location>
        <begin position="23"/>
        <end position="305"/>
    </location>
</feature>
<dbReference type="EC" id="1.1.1.133" evidence="3 6"/>
<evidence type="ECO:0000256" key="2">
    <source>
        <dbReference type="ARBA" id="ARBA00010944"/>
    </source>
</evidence>
<dbReference type="UniPathway" id="UPA00124"/>
<comment type="similarity">
    <text evidence="2 6">Belongs to the dTDP-4-dehydrorhamnose reductase family.</text>
</comment>
<dbReference type="Proteomes" id="UP000262142">
    <property type="component" value="Unassembled WGS sequence"/>
</dbReference>
<dbReference type="PANTHER" id="PTHR10491">
    <property type="entry name" value="DTDP-4-DEHYDRORHAMNOSE REDUCTASE"/>
    <property type="match status" value="1"/>
</dbReference>
<dbReference type="Gene3D" id="3.40.50.720">
    <property type="entry name" value="NAD(P)-binding Rossmann-like Domain"/>
    <property type="match status" value="1"/>
</dbReference>
<dbReference type="SUPFAM" id="SSF51735">
    <property type="entry name" value="NAD(P)-binding Rossmann-fold domains"/>
    <property type="match status" value="1"/>
</dbReference>
<dbReference type="GO" id="GO:0019305">
    <property type="term" value="P:dTDP-rhamnose biosynthetic process"/>
    <property type="evidence" value="ECO:0007669"/>
    <property type="project" value="UniProtKB-UniPathway"/>
</dbReference>
<evidence type="ECO:0000259" key="7">
    <source>
        <dbReference type="Pfam" id="PF04321"/>
    </source>
</evidence>
<evidence type="ECO:0000313" key="9">
    <source>
        <dbReference type="Proteomes" id="UP000262142"/>
    </source>
</evidence>
<evidence type="ECO:0000256" key="3">
    <source>
        <dbReference type="ARBA" id="ARBA00012929"/>
    </source>
</evidence>
<dbReference type="NCBIfam" id="TIGR01214">
    <property type="entry name" value="rmlD"/>
    <property type="match status" value="1"/>
</dbReference>
<comment type="pathway">
    <text evidence="1 6">Carbohydrate biosynthesis; dTDP-L-rhamnose biosynthesis.</text>
</comment>
<evidence type="ECO:0000256" key="1">
    <source>
        <dbReference type="ARBA" id="ARBA00004781"/>
    </source>
</evidence>
<comment type="function">
    <text evidence="6">Catalyzes the reduction of dTDP-6-deoxy-L-lyxo-4-hexulose to yield dTDP-L-rhamnose.</text>
</comment>
<keyword evidence="6 8" id="KW-0560">Oxidoreductase</keyword>